<sequence>MASSAPSAALPISTALARSTHPAVVVEEEAARRAGGDPNDPDKEDEECTTRTVTDCWVSCNAQRTKECKIYSTSLKKAAQPKSSAWLRLNFAQNVHKVTDLYITPEPQDIKPSGGLEAPHGSNGNGGQCMPSTASTPPIPTFKAECQSDLQNSVIPPTIRERRSPNVRKLQGEPAQWR</sequence>
<evidence type="ECO:0000313" key="2">
    <source>
        <dbReference type="Proteomes" id="UP001153331"/>
    </source>
</evidence>
<evidence type="ECO:0000313" key="1">
    <source>
        <dbReference type="EMBL" id="KAJ8117804.1"/>
    </source>
</evidence>
<proteinExistence type="predicted"/>
<name>A0ACC2IRU0_9PLEO</name>
<dbReference type="Proteomes" id="UP001153331">
    <property type="component" value="Unassembled WGS sequence"/>
</dbReference>
<protein>
    <submittedName>
        <fullName evidence="1">Uncharacterized protein</fullName>
    </submittedName>
</protein>
<comment type="caution">
    <text evidence="1">The sequence shown here is derived from an EMBL/GenBank/DDBJ whole genome shotgun (WGS) entry which is preliminary data.</text>
</comment>
<gene>
    <name evidence="1" type="ORF">OPT61_g1081</name>
</gene>
<accession>A0ACC2IRU0</accession>
<organism evidence="1 2">
    <name type="scientific">Boeremia exigua</name>
    <dbReference type="NCBI Taxonomy" id="749465"/>
    <lineage>
        <taxon>Eukaryota</taxon>
        <taxon>Fungi</taxon>
        <taxon>Dikarya</taxon>
        <taxon>Ascomycota</taxon>
        <taxon>Pezizomycotina</taxon>
        <taxon>Dothideomycetes</taxon>
        <taxon>Pleosporomycetidae</taxon>
        <taxon>Pleosporales</taxon>
        <taxon>Pleosporineae</taxon>
        <taxon>Didymellaceae</taxon>
        <taxon>Boeremia</taxon>
    </lineage>
</organism>
<dbReference type="EMBL" id="JAPHNI010000040">
    <property type="protein sequence ID" value="KAJ8117804.1"/>
    <property type="molecule type" value="Genomic_DNA"/>
</dbReference>
<reference evidence="1" key="1">
    <citation type="submission" date="2022-11" db="EMBL/GenBank/DDBJ databases">
        <title>Genome Sequence of Boeremia exigua.</title>
        <authorList>
            <person name="Buettner E."/>
        </authorList>
    </citation>
    <scope>NUCLEOTIDE SEQUENCE</scope>
    <source>
        <strain evidence="1">CU02</strain>
    </source>
</reference>
<keyword evidence="2" id="KW-1185">Reference proteome</keyword>